<accession>A0A917TV39</accession>
<dbReference type="OrthoDB" id="2389679at2"/>
<dbReference type="PIRSF" id="PIRSF010603">
    <property type="entry name" value="UCP010603"/>
    <property type="match status" value="1"/>
</dbReference>
<dbReference type="Proteomes" id="UP000618460">
    <property type="component" value="Unassembled WGS sequence"/>
</dbReference>
<dbReference type="RefSeq" id="WP_117156643.1">
    <property type="nucleotide sequence ID" value="NZ_BMLG01000015.1"/>
</dbReference>
<keyword evidence="2" id="KW-1185">Reference proteome</keyword>
<evidence type="ECO:0000313" key="2">
    <source>
        <dbReference type="Proteomes" id="UP000618460"/>
    </source>
</evidence>
<dbReference type="InterPro" id="IPR009190">
    <property type="entry name" value="DUF1462"/>
</dbReference>
<proteinExistence type="predicted"/>
<gene>
    <name evidence="1" type="ORF">GCM10011351_24250</name>
</gene>
<dbReference type="EMBL" id="BMLG01000015">
    <property type="protein sequence ID" value="GGM37204.1"/>
    <property type="molecule type" value="Genomic_DNA"/>
</dbReference>
<reference evidence="1" key="2">
    <citation type="submission" date="2020-09" db="EMBL/GenBank/DDBJ databases">
        <authorList>
            <person name="Sun Q."/>
            <person name="Zhou Y."/>
        </authorList>
    </citation>
    <scope>NUCLEOTIDE SEQUENCE</scope>
    <source>
        <strain evidence="1">CGMCC 1.6333</strain>
    </source>
</reference>
<dbReference type="InterPro" id="IPR038218">
    <property type="entry name" value="YuzD-like_sp"/>
</dbReference>
<dbReference type="Gene3D" id="3.40.30.30">
    <property type="entry name" value="Hypothetical protein sa0798"/>
    <property type="match status" value="1"/>
</dbReference>
<evidence type="ECO:0000313" key="1">
    <source>
        <dbReference type="EMBL" id="GGM37204.1"/>
    </source>
</evidence>
<reference evidence="1" key="1">
    <citation type="journal article" date="2014" name="Int. J. Syst. Evol. Microbiol.">
        <title>Complete genome sequence of Corynebacterium casei LMG S-19264T (=DSM 44701T), isolated from a smear-ripened cheese.</title>
        <authorList>
            <consortium name="US DOE Joint Genome Institute (JGI-PGF)"/>
            <person name="Walter F."/>
            <person name="Albersmeier A."/>
            <person name="Kalinowski J."/>
            <person name="Ruckert C."/>
        </authorList>
    </citation>
    <scope>NUCLEOTIDE SEQUENCE</scope>
    <source>
        <strain evidence="1">CGMCC 1.6333</strain>
    </source>
</reference>
<name>A0A917TV39_9BACI</name>
<dbReference type="AlphaFoldDB" id="A0A917TV39"/>
<sequence length="105" mass="12198">MVNLTVYGAGEICPSCVNAPSSKETYEWLQAAVSRKFPNYNQIQFMYVDIFQQANNKQNQQWINKIKEEELFYPVIVVDNEFISEGNPRIKTIYQVLEQKIDADA</sequence>
<comment type="caution">
    <text evidence="1">The sequence shown here is derived from an EMBL/GenBank/DDBJ whole genome shotgun (WGS) entry which is preliminary data.</text>
</comment>
<protein>
    <submittedName>
        <fullName evidence="1">Disulfide oxidoreductase</fullName>
    </submittedName>
</protein>
<dbReference type="Pfam" id="PF07315">
    <property type="entry name" value="DUF1462"/>
    <property type="match status" value="1"/>
</dbReference>
<dbReference type="InterPro" id="IPR036249">
    <property type="entry name" value="Thioredoxin-like_sf"/>
</dbReference>
<organism evidence="1 2">
    <name type="scientific">Paraliobacillus quinghaiensis</name>
    <dbReference type="NCBI Taxonomy" id="470815"/>
    <lineage>
        <taxon>Bacteria</taxon>
        <taxon>Bacillati</taxon>
        <taxon>Bacillota</taxon>
        <taxon>Bacilli</taxon>
        <taxon>Bacillales</taxon>
        <taxon>Bacillaceae</taxon>
        <taxon>Paraliobacillus</taxon>
    </lineage>
</organism>
<dbReference type="SUPFAM" id="SSF52833">
    <property type="entry name" value="Thioredoxin-like"/>
    <property type="match status" value="1"/>
</dbReference>